<organism evidence="3 4">
    <name type="scientific">Lentinus tigrinus ALCF2SS1-6</name>
    <dbReference type="NCBI Taxonomy" id="1328759"/>
    <lineage>
        <taxon>Eukaryota</taxon>
        <taxon>Fungi</taxon>
        <taxon>Dikarya</taxon>
        <taxon>Basidiomycota</taxon>
        <taxon>Agaricomycotina</taxon>
        <taxon>Agaricomycetes</taxon>
        <taxon>Polyporales</taxon>
        <taxon>Polyporaceae</taxon>
        <taxon>Lentinus</taxon>
    </lineage>
</organism>
<keyword evidence="1" id="KW-1133">Transmembrane helix</keyword>
<dbReference type="EMBL" id="ML122274">
    <property type="protein sequence ID" value="RPD58563.1"/>
    <property type="molecule type" value="Genomic_DNA"/>
</dbReference>
<gene>
    <name evidence="3" type="ORF">L227DRAFT_576948</name>
</gene>
<evidence type="ECO:0000256" key="1">
    <source>
        <dbReference type="SAM" id="Phobius"/>
    </source>
</evidence>
<name>A0A5C2S4I7_9APHY</name>
<keyword evidence="1" id="KW-0472">Membrane</keyword>
<reference evidence="3" key="1">
    <citation type="journal article" date="2018" name="Genome Biol. Evol.">
        <title>Genomics and development of Lentinus tigrinus, a white-rot wood-decaying mushroom with dimorphic fruiting bodies.</title>
        <authorList>
            <person name="Wu B."/>
            <person name="Xu Z."/>
            <person name="Knudson A."/>
            <person name="Carlson A."/>
            <person name="Chen N."/>
            <person name="Kovaka S."/>
            <person name="LaButti K."/>
            <person name="Lipzen A."/>
            <person name="Pennachio C."/>
            <person name="Riley R."/>
            <person name="Schakwitz W."/>
            <person name="Umezawa K."/>
            <person name="Ohm R.A."/>
            <person name="Grigoriev I.V."/>
            <person name="Nagy L.G."/>
            <person name="Gibbons J."/>
            <person name="Hibbett D."/>
        </authorList>
    </citation>
    <scope>NUCLEOTIDE SEQUENCE [LARGE SCALE GENOMIC DNA]</scope>
    <source>
        <strain evidence="3">ALCF2SS1-6</strain>
    </source>
</reference>
<dbReference type="OrthoDB" id="2562493at2759"/>
<dbReference type="InterPro" id="IPR045339">
    <property type="entry name" value="DUF6534"/>
</dbReference>
<keyword evidence="1" id="KW-0812">Transmembrane</keyword>
<feature type="transmembrane region" description="Helical" evidence="1">
    <location>
        <begin position="80"/>
        <end position="100"/>
    </location>
</feature>
<accession>A0A5C2S4I7</accession>
<dbReference type="Proteomes" id="UP000313359">
    <property type="component" value="Unassembled WGS sequence"/>
</dbReference>
<dbReference type="STRING" id="1328759.A0A5C2S4I7"/>
<proteinExistence type="predicted"/>
<feature type="transmembrane region" description="Helical" evidence="1">
    <location>
        <begin position="233"/>
        <end position="253"/>
    </location>
</feature>
<evidence type="ECO:0000259" key="2">
    <source>
        <dbReference type="Pfam" id="PF20152"/>
    </source>
</evidence>
<evidence type="ECO:0000313" key="4">
    <source>
        <dbReference type="Proteomes" id="UP000313359"/>
    </source>
</evidence>
<feature type="transmembrane region" description="Helical" evidence="1">
    <location>
        <begin position="45"/>
        <end position="68"/>
    </location>
</feature>
<keyword evidence="4" id="KW-1185">Reference proteome</keyword>
<sequence length="359" mass="39942">MPSTSATSSSVSSPWRTLDVVSSGTGVSGIDEHGNPIPSQLLGPILVGVLLNCFVYGIVFLHWIQYTLGRNRDSRHLKGLVHWCFFLDTVHSGAVLWMLWNYAVDNFANYDFLTTTLWPVSATPLFVDSVSTPIQHLFAWRIKQFTHTWWIFGLLSGLSAASLGVGVVAAAEGLRRHDIQSSHRLIPLIDAWLGAGMVCDILLAVLLYSHLWRSKTGFRSTDTVIGRLMRSSVETTALSALFCILYLSTFSALPKTTFSVIFAMPLGRIYTGTLLSTLNSRSTLREELFGVSSINNDPLGDAFHISERMRRMPTEVAINVEQEIQMEQVEEVDFKQLRKSRALRKDSKPDSGELEFGAV</sequence>
<feature type="transmembrane region" description="Helical" evidence="1">
    <location>
        <begin position="120"/>
        <end position="138"/>
    </location>
</feature>
<dbReference type="PANTHER" id="PTHR40465:SF1">
    <property type="entry name" value="DUF6534 DOMAIN-CONTAINING PROTEIN"/>
    <property type="match status" value="1"/>
</dbReference>
<feature type="transmembrane region" description="Helical" evidence="1">
    <location>
        <begin position="150"/>
        <end position="171"/>
    </location>
</feature>
<dbReference type="PANTHER" id="PTHR40465">
    <property type="entry name" value="CHROMOSOME 1, WHOLE GENOME SHOTGUN SEQUENCE"/>
    <property type="match status" value="1"/>
</dbReference>
<dbReference type="Pfam" id="PF20152">
    <property type="entry name" value="DUF6534"/>
    <property type="match status" value="1"/>
</dbReference>
<feature type="transmembrane region" description="Helical" evidence="1">
    <location>
        <begin position="191"/>
        <end position="212"/>
    </location>
</feature>
<evidence type="ECO:0000313" key="3">
    <source>
        <dbReference type="EMBL" id="RPD58563.1"/>
    </source>
</evidence>
<protein>
    <recommendedName>
        <fullName evidence="2">DUF6534 domain-containing protein</fullName>
    </recommendedName>
</protein>
<feature type="domain" description="DUF6534" evidence="2">
    <location>
        <begin position="197"/>
        <end position="282"/>
    </location>
</feature>
<dbReference type="AlphaFoldDB" id="A0A5C2S4I7"/>